<dbReference type="InterPro" id="IPR008514">
    <property type="entry name" value="T6SS_Hcp"/>
</dbReference>
<name>A0A1B7I642_9ENTR</name>
<gene>
    <name evidence="1" type="ORF">M977_00203</name>
</gene>
<dbReference type="EMBL" id="LXEP01000003">
    <property type="protein sequence ID" value="OAT23913.1"/>
    <property type="molecule type" value="Genomic_DNA"/>
</dbReference>
<dbReference type="SUPFAM" id="SSF141452">
    <property type="entry name" value="Hcp1-like"/>
    <property type="match status" value="1"/>
</dbReference>
<dbReference type="PATRIC" id="fig|1354253.4.peg.207"/>
<evidence type="ECO:0000313" key="2">
    <source>
        <dbReference type="Proteomes" id="UP000078504"/>
    </source>
</evidence>
<organism evidence="1 2">
    <name type="scientific">Buttiauxella gaviniae ATCC 51604</name>
    <dbReference type="NCBI Taxonomy" id="1354253"/>
    <lineage>
        <taxon>Bacteria</taxon>
        <taxon>Pseudomonadati</taxon>
        <taxon>Pseudomonadota</taxon>
        <taxon>Gammaproteobacteria</taxon>
        <taxon>Enterobacterales</taxon>
        <taxon>Enterobacteriaceae</taxon>
        <taxon>Buttiauxella</taxon>
    </lineage>
</organism>
<dbReference type="RefSeq" id="WP_064511685.1">
    <property type="nucleotide sequence ID" value="NZ_LXEP01000003.1"/>
</dbReference>
<protein>
    <submittedName>
        <fullName evidence="1">Putative cytoplasmic protein</fullName>
    </submittedName>
</protein>
<proteinExistence type="predicted"/>
<dbReference type="Gene3D" id="2.30.110.20">
    <property type="entry name" value="Hcp1-like"/>
    <property type="match status" value="1"/>
</dbReference>
<dbReference type="PANTHER" id="PTHR36152">
    <property type="entry name" value="CYTOPLASMIC PROTEIN-RELATED"/>
    <property type="match status" value="1"/>
</dbReference>
<reference evidence="1 2" key="1">
    <citation type="submission" date="2016-04" db="EMBL/GenBank/DDBJ databases">
        <title>ATOL: Assembling a taxonomically balanced genome-scale reconstruction of the evolutionary history of the Enterobacteriaceae.</title>
        <authorList>
            <person name="Plunkett G.III."/>
            <person name="Neeno-Eckwall E.C."/>
            <person name="Glasner J.D."/>
            <person name="Perna N.T."/>
        </authorList>
    </citation>
    <scope>NUCLEOTIDE SEQUENCE [LARGE SCALE GENOMIC DNA]</scope>
    <source>
        <strain evidence="1 2">ATCC 51604</strain>
    </source>
</reference>
<sequence>MSTNTLFLHIKGFTGDKPPTDIKEWIPLEETSMQVFSSAKIDGSSGKISNDGAPHFENIPMRKHLDERTPKLTTKVAEATEVEEVVIKLMTKLGSDDKELVRWTFTKCLFVAQAITASNNGGVPIEELNMAYDTVNYKVAVPVDPKTNKEGEMSWSNIENTKL</sequence>
<comment type="caution">
    <text evidence="1">The sequence shown here is derived from an EMBL/GenBank/DDBJ whole genome shotgun (WGS) entry which is preliminary data.</text>
</comment>
<dbReference type="InterPro" id="IPR053165">
    <property type="entry name" value="HSI-I_assembly_Hcp1"/>
</dbReference>
<dbReference type="Pfam" id="PF05638">
    <property type="entry name" value="T6SS_HCP"/>
    <property type="match status" value="1"/>
</dbReference>
<dbReference type="InterPro" id="IPR036624">
    <property type="entry name" value="Hcp1-lik_sf"/>
</dbReference>
<accession>A0A1B7I642</accession>
<evidence type="ECO:0000313" key="1">
    <source>
        <dbReference type="EMBL" id="OAT23913.1"/>
    </source>
</evidence>
<dbReference type="AlphaFoldDB" id="A0A1B7I642"/>
<dbReference type="PANTHER" id="PTHR36152:SF1">
    <property type="entry name" value="UBIQUITIN-LIKE DOMAIN-CONTAINING PROTEIN"/>
    <property type="match status" value="1"/>
</dbReference>
<dbReference type="Proteomes" id="UP000078504">
    <property type="component" value="Unassembled WGS sequence"/>
</dbReference>